<organism evidence="1 2">
    <name type="scientific">Brachyspira aalborgi</name>
    <dbReference type="NCBI Taxonomy" id="29522"/>
    <lineage>
        <taxon>Bacteria</taxon>
        <taxon>Pseudomonadati</taxon>
        <taxon>Spirochaetota</taxon>
        <taxon>Spirochaetia</taxon>
        <taxon>Brachyspirales</taxon>
        <taxon>Brachyspiraceae</taxon>
        <taxon>Brachyspira</taxon>
    </lineage>
</organism>
<protein>
    <recommendedName>
        <fullName evidence="3">Uracil-DNA glycosylase-like domain-containing protein</fullName>
    </recommendedName>
</protein>
<dbReference type="AlphaFoldDB" id="A0A5C8F204"/>
<evidence type="ECO:0000313" key="2">
    <source>
        <dbReference type="Proteomes" id="UP000324574"/>
    </source>
</evidence>
<dbReference type="EMBL" id="SAYG01000009">
    <property type="protein sequence ID" value="TXJ44096.1"/>
    <property type="molecule type" value="Genomic_DNA"/>
</dbReference>
<gene>
    <name evidence="1" type="ORF">EPJ70_07610</name>
</gene>
<name>A0A5C8F204_9SPIR</name>
<comment type="caution">
    <text evidence="1">The sequence shown here is derived from an EMBL/GenBank/DDBJ whole genome shotgun (WGS) entry which is preliminary data.</text>
</comment>
<accession>A0A5C8F204</accession>
<sequence>MNEKLEKLLEQFDKNEENQKLLNLYESKNYREVIAEIKETNEKVGGKELVLHLPCITGNYKEMNKKILIIGQEVDGWRKIKDNPKDAMLDTLDISIKPPKHKPKHPRPFNAFSRKFCETVNKECKSKFPISWASANIRKFSYNKVSPKSRTPKIPLNDEVQNLIDTKFNILKDEIKIINPDIVLFLTGPNYDDYIKVQLNGVKFHKLENSDYEKRQFARVEHEVLTKKSFRIYHPNAFRQGSVIKMFGRGHLYKEFLKRLVEECKK</sequence>
<reference evidence="1 2" key="1">
    <citation type="journal article" date="1992" name="Lakartidningen">
        <title>[Penicillin V and not amoxicillin is the first choice preparation in acute otitis].</title>
        <authorList>
            <person name="Kamme C."/>
            <person name="Lundgren K."/>
            <person name="Prellner K."/>
        </authorList>
    </citation>
    <scope>NUCLEOTIDE SEQUENCE [LARGE SCALE GENOMIC DNA]</scope>
    <source>
        <strain evidence="1 2">PC3714II</strain>
    </source>
</reference>
<evidence type="ECO:0008006" key="3">
    <source>
        <dbReference type="Google" id="ProtNLM"/>
    </source>
</evidence>
<dbReference type="Proteomes" id="UP000324574">
    <property type="component" value="Unassembled WGS sequence"/>
</dbReference>
<dbReference type="RefSeq" id="WP_147526812.1">
    <property type="nucleotide sequence ID" value="NZ_SAYG01000009.1"/>
</dbReference>
<evidence type="ECO:0000313" key="1">
    <source>
        <dbReference type="EMBL" id="TXJ44096.1"/>
    </source>
</evidence>
<proteinExistence type="predicted"/>